<dbReference type="KEGG" id="afx:JZ786_08195"/>
<evidence type="ECO:0000313" key="1">
    <source>
        <dbReference type="EMBL" id="QSO48915.1"/>
    </source>
</evidence>
<dbReference type="EMBL" id="CP071182">
    <property type="protein sequence ID" value="QSO48915.1"/>
    <property type="molecule type" value="Genomic_DNA"/>
</dbReference>
<proteinExistence type="predicted"/>
<dbReference type="Proteomes" id="UP000663505">
    <property type="component" value="Chromosome"/>
</dbReference>
<sequence length="63" mass="7153">MMLQHVMPVLVKPVNVKSGQKQLNRKGFVAWVYCLNESFKVVSASPIQNHGLLHSLYKSNWAT</sequence>
<accession>A0A9X7W288</accession>
<dbReference type="RefSeq" id="WP_206658230.1">
    <property type="nucleotide sequence ID" value="NZ_CP071182.1"/>
</dbReference>
<gene>
    <name evidence="1" type="ORF">JZ786_08195</name>
</gene>
<keyword evidence="2" id="KW-1185">Reference proteome</keyword>
<organism evidence="1 2">
    <name type="scientific">Alicyclobacillus mengziensis</name>
    <dbReference type="NCBI Taxonomy" id="2931921"/>
    <lineage>
        <taxon>Bacteria</taxon>
        <taxon>Bacillati</taxon>
        <taxon>Bacillota</taxon>
        <taxon>Bacilli</taxon>
        <taxon>Bacillales</taxon>
        <taxon>Alicyclobacillaceae</taxon>
        <taxon>Alicyclobacillus</taxon>
    </lineage>
</organism>
<name>A0A9X7W288_9BACL</name>
<dbReference type="AlphaFoldDB" id="A0A9X7W288"/>
<evidence type="ECO:0000313" key="2">
    <source>
        <dbReference type="Proteomes" id="UP000663505"/>
    </source>
</evidence>
<protein>
    <submittedName>
        <fullName evidence="1">Uncharacterized protein</fullName>
    </submittedName>
</protein>
<reference evidence="1 2" key="1">
    <citation type="submission" date="2021-02" db="EMBL/GenBank/DDBJ databases">
        <title>Alicyclobacillus curvatus sp. nov. and Alicyclobacillus mengziensis sp. nov., two acidophilic bacteria isolated from acid mine drainage.</title>
        <authorList>
            <person name="Huang Y."/>
        </authorList>
    </citation>
    <scope>NUCLEOTIDE SEQUENCE [LARGE SCALE GENOMIC DNA]</scope>
    <source>
        <strain evidence="1 2">S30H14</strain>
    </source>
</reference>